<dbReference type="GO" id="GO:0016705">
    <property type="term" value="F:oxidoreductase activity, acting on paired donors, with incorporation or reduction of molecular oxygen"/>
    <property type="evidence" value="ECO:0007669"/>
    <property type="project" value="InterPro"/>
</dbReference>
<dbReference type="InterPro" id="IPR036661">
    <property type="entry name" value="Luciferase-like_sf"/>
</dbReference>
<dbReference type="CDD" id="cd01097">
    <property type="entry name" value="Tetrahydromethanopterin_reductase"/>
    <property type="match status" value="1"/>
</dbReference>
<accession>A0A934Q3Z2</accession>
<sequence length="320" mass="35311">MATIGFHASHEQVAPARLLRDVQYAEQAGFAAAMCSDHIAPWSVRQGHSGFAWSWLGAALATTDLSFGVVTSMGHRYHPAVLAQASATLASMFPARFWVALGSGENLNEHVVGHGWPAKEVRQQHLERGFHLLRRLHAGETVSDSFGPVVVDEARVWEVPEVKPPLILPALTPETARRCARTADGLITVNQPLDGLREICTAYREHGGRGPIMLQVHLSWAETQGEAEAIAFDQWRTNVFDPPVMADLPSVADFEARADRHDAHARLAEAVNISADLNRHADWISEFLELGVDSVFLHHVGKEQVRFIEAFGDRVLPQLR</sequence>
<dbReference type="RefSeq" id="WP_200113818.1">
    <property type="nucleotide sequence ID" value="NZ_JAEHOH010000003.1"/>
</dbReference>
<dbReference type="NCBIfam" id="TIGR03885">
    <property type="entry name" value="flavin_revert"/>
    <property type="match status" value="1"/>
</dbReference>
<evidence type="ECO:0000313" key="4">
    <source>
        <dbReference type="Proteomes" id="UP000608530"/>
    </source>
</evidence>
<dbReference type="Pfam" id="PF00296">
    <property type="entry name" value="Bac_luciferase"/>
    <property type="match status" value="1"/>
</dbReference>
<evidence type="ECO:0000313" key="3">
    <source>
        <dbReference type="EMBL" id="MBK0418020.1"/>
    </source>
</evidence>
<dbReference type="AlphaFoldDB" id="A0A934Q3Z2"/>
<gene>
    <name evidence="3" type="ORF">JD276_03090</name>
</gene>
<evidence type="ECO:0000259" key="2">
    <source>
        <dbReference type="Pfam" id="PF00296"/>
    </source>
</evidence>
<keyword evidence="4" id="KW-1185">Reference proteome</keyword>
<dbReference type="InterPro" id="IPR050564">
    <property type="entry name" value="F420-G6PD/mer"/>
</dbReference>
<dbReference type="NCBIfam" id="TIGR03557">
    <property type="entry name" value="F420_G6P_family"/>
    <property type="match status" value="1"/>
</dbReference>
<comment type="caution">
    <text evidence="3">The sequence shown here is derived from an EMBL/GenBank/DDBJ whole genome shotgun (WGS) entry which is preliminary data.</text>
</comment>
<dbReference type="Proteomes" id="UP000608530">
    <property type="component" value="Unassembled WGS sequence"/>
</dbReference>
<feature type="domain" description="Luciferase-like" evidence="2">
    <location>
        <begin position="9"/>
        <end position="270"/>
    </location>
</feature>
<reference evidence="3" key="1">
    <citation type="submission" date="2020-12" db="EMBL/GenBank/DDBJ databases">
        <title>Leucobacter sp. CAS1, isolated from Chromium sludge.</title>
        <authorList>
            <person name="Xu Z."/>
        </authorList>
    </citation>
    <scope>NUCLEOTIDE SEQUENCE</scope>
    <source>
        <strain evidence="3">CSA1</strain>
    </source>
</reference>
<proteinExistence type="predicted"/>
<name>A0A934Q3Z2_9MICO</name>
<protein>
    <submittedName>
        <fullName evidence="3">TIGR03885 family FMN-dependent LLM class oxidoreductase</fullName>
        <ecNumber evidence="3">1.-.-.-</ecNumber>
    </submittedName>
</protein>
<dbReference type="PANTHER" id="PTHR43244">
    <property type="match status" value="1"/>
</dbReference>
<organism evidence="3 4">
    <name type="scientific">Leucobacter chromiisoli</name>
    <dbReference type="NCBI Taxonomy" id="2796471"/>
    <lineage>
        <taxon>Bacteria</taxon>
        <taxon>Bacillati</taxon>
        <taxon>Actinomycetota</taxon>
        <taxon>Actinomycetes</taxon>
        <taxon>Micrococcales</taxon>
        <taxon>Microbacteriaceae</taxon>
        <taxon>Leucobacter</taxon>
    </lineage>
</organism>
<dbReference type="SUPFAM" id="SSF51679">
    <property type="entry name" value="Bacterial luciferase-like"/>
    <property type="match status" value="1"/>
</dbReference>
<dbReference type="PANTHER" id="PTHR43244:SF1">
    <property type="entry name" value="5,10-METHYLENETETRAHYDROMETHANOPTERIN REDUCTASE"/>
    <property type="match status" value="1"/>
</dbReference>
<dbReference type="InterPro" id="IPR019945">
    <property type="entry name" value="F420_G6P_DH-rel"/>
</dbReference>
<dbReference type="Gene3D" id="3.20.20.30">
    <property type="entry name" value="Luciferase-like domain"/>
    <property type="match status" value="1"/>
</dbReference>
<dbReference type="InterPro" id="IPR023907">
    <property type="entry name" value="Non-F420_Flavin_OxRdtase"/>
</dbReference>
<dbReference type="EC" id="1.-.-.-" evidence="3"/>
<dbReference type="EMBL" id="JAEHOH010000003">
    <property type="protein sequence ID" value="MBK0418020.1"/>
    <property type="molecule type" value="Genomic_DNA"/>
</dbReference>
<evidence type="ECO:0000256" key="1">
    <source>
        <dbReference type="ARBA" id="ARBA00023002"/>
    </source>
</evidence>
<keyword evidence="1 3" id="KW-0560">Oxidoreductase</keyword>
<dbReference type="InterPro" id="IPR011251">
    <property type="entry name" value="Luciferase-like_dom"/>
</dbReference>